<protein>
    <submittedName>
        <fullName evidence="1">Uncharacterized protein</fullName>
    </submittedName>
</protein>
<proteinExistence type="predicted"/>
<sequence>MTSESFKAPLPLVPTILQTTPHNSSDLSFRDFVSQEILIEELLIIGWSLMYVKAQKANPMHNSILVCSLSAWGKKVLGSMKKYLEQGNPESEESSNRERQEPTSLLQCRILYGDSRRGCTKLLCSFD</sequence>
<dbReference type="EMBL" id="KB742877">
    <property type="protein sequence ID" value="EOB03221.1"/>
    <property type="molecule type" value="Genomic_DNA"/>
</dbReference>
<gene>
    <name evidence="1" type="ORF">Anapl_10187</name>
</gene>
<dbReference type="AlphaFoldDB" id="R0JZX5"/>
<name>R0JZX5_ANAPL</name>
<reference evidence="2" key="1">
    <citation type="journal article" date="2013" name="Nat. Genet.">
        <title>The duck genome and transcriptome provide insight into an avian influenza virus reservoir species.</title>
        <authorList>
            <person name="Huang Y."/>
            <person name="Li Y."/>
            <person name="Burt D.W."/>
            <person name="Chen H."/>
            <person name="Zhang Y."/>
            <person name="Qian W."/>
            <person name="Kim H."/>
            <person name="Gan S."/>
            <person name="Zhao Y."/>
            <person name="Li J."/>
            <person name="Yi K."/>
            <person name="Feng H."/>
            <person name="Zhu P."/>
            <person name="Li B."/>
            <person name="Liu Q."/>
            <person name="Fairley S."/>
            <person name="Magor K.E."/>
            <person name="Du Z."/>
            <person name="Hu X."/>
            <person name="Goodman L."/>
            <person name="Tafer H."/>
            <person name="Vignal A."/>
            <person name="Lee T."/>
            <person name="Kim K.W."/>
            <person name="Sheng Z."/>
            <person name="An Y."/>
            <person name="Searle S."/>
            <person name="Herrero J."/>
            <person name="Groenen M.A."/>
            <person name="Crooijmans R.P."/>
            <person name="Faraut T."/>
            <person name="Cai Q."/>
            <person name="Webster R.G."/>
            <person name="Aldridge J.R."/>
            <person name="Warren W.C."/>
            <person name="Bartschat S."/>
            <person name="Kehr S."/>
            <person name="Marz M."/>
            <person name="Stadler P.F."/>
            <person name="Smith J."/>
            <person name="Kraus R.H."/>
            <person name="Zhao Y."/>
            <person name="Ren L."/>
            <person name="Fei J."/>
            <person name="Morisson M."/>
            <person name="Kaiser P."/>
            <person name="Griffin D.K."/>
            <person name="Rao M."/>
            <person name="Pitel F."/>
            <person name="Wang J."/>
            <person name="Li N."/>
        </authorList>
    </citation>
    <scope>NUCLEOTIDE SEQUENCE [LARGE SCALE GENOMIC DNA]</scope>
</reference>
<keyword evidence="2" id="KW-1185">Reference proteome</keyword>
<evidence type="ECO:0000313" key="1">
    <source>
        <dbReference type="EMBL" id="EOB03221.1"/>
    </source>
</evidence>
<dbReference type="Proteomes" id="UP000296049">
    <property type="component" value="Unassembled WGS sequence"/>
</dbReference>
<organism evidence="1 2">
    <name type="scientific">Anas platyrhynchos</name>
    <name type="common">Mallard</name>
    <name type="synonym">Anas boschas</name>
    <dbReference type="NCBI Taxonomy" id="8839"/>
    <lineage>
        <taxon>Eukaryota</taxon>
        <taxon>Metazoa</taxon>
        <taxon>Chordata</taxon>
        <taxon>Craniata</taxon>
        <taxon>Vertebrata</taxon>
        <taxon>Euteleostomi</taxon>
        <taxon>Archelosauria</taxon>
        <taxon>Archosauria</taxon>
        <taxon>Dinosauria</taxon>
        <taxon>Saurischia</taxon>
        <taxon>Theropoda</taxon>
        <taxon>Coelurosauria</taxon>
        <taxon>Aves</taxon>
        <taxon>Neognathae</taxon>
        <taxon>Galloanserae</taxon>
        <taxon>Anseriformes</taxon>
        <taxon>Anatidae</taxon>
        <taxon>Anatinae</taxon>
        <taxon>Anas</taxon>
    </lineage>
</organism>
<accession>R0JZX5</accession>
<evidence type="ECO:0000313" key="2">
    <source>
        <dbReference type="Proteomes" id="UP000296049"/>
    </source>
</evidence>